<name>A0A955LAJ7_9BACT</name>
<dbReference type="AlphaFoldDB" id="A0A955LAJ7"/>
<evidence type="ECO:0008006" key="4">
    <source>
        <dbReference type="Google" id="ProtNLM"/>
    </source>
</evidence>
<evidence type="ECO:0000313" key="2">
    <source>
        <dbReference type="EMBL" id="MCA9386595.1"/>
    </source>
</evidence>
<proteinExistence type="predicted"/>
<protein>
    <recommendedName>
        <fullName evidence="4">DUF3892 domain-containing protein</fullName>
    </recommendedName>
</protein>
<dbReference type="Proteomes" id="UP000714915">
    <property type="component" value="Unassembled WGS sequence"/>
</dbReference>
<comment type="caution">
    <text evidence="2">The sequence shown here is derived from an EMBL/GenBank/DDBJ whole genome shotgun (WGS) entry which is preliminary data.</text>
</comment>
<evidence type="ECO:0000313" key="3">
    <source>
        <dbReference type="Proteomes" id="UP000714915"/>
    </source>
</evidence>
<reference evidence="2" key="2">
    <citation type="journal article" date="2021" name="Microbiome">
        <title>Successional dynamics and alternative stable states in a saline activated sludge microbial community over 9 years.</title>
        <authorList>
            <person name="Wang Y."/>
            <person name="Ye J."/>
            <person name="Ju F."/>
            <person name="Liu L."/>
            <person name="Boyd J.A."/>
            <person name="Deng Y."/>
            <person name="Parks D.H."/>
            <person name="Jiang X."/>
            <person name="Yin X."/>
            <person name="Woodcroft B.J."/>
            <person name="Tyson G.W."/>
            <person name="Hugenholtz P."/>
            <person name="Polz M.F."/>
            <person name="Zhang T."/>
        </authorList>
    </citation>
    <scope>NUCLEOTIDE SEQUENCE</scope>
    <source>
        <strain evidence="2">HKST-UBA09</strain>
    </source>
</reference>
<accession>A0A955LAJ7</accession>
<feature type="region of interest" description="Disordered" evidence="1">
    <location>
        <begin position="64"/>
        <end position="83"/>
    </location>
</feature>
<gene>
    <name evidence="2" type="ORF">KC669_01030</name>
</gene>
<feature type="compositionally biased region" description="Basic and acidic residues" evidence="1">
    <location>
        <begin position="37"/>
        <end position="48"/>
    </location>
</feature>
<feature type="region of interest" description="Disordered" evidence="1">
    <location>
        <begin position="22"/>
        <end position="48"/>
    </location>
</feature>
<organism evidence="2 3">
    <name type="scientific">Candidatus Dojkabacteria bacterium</name>
    <dbReference type="NCBI Taxonomy" id="2099670"/>
    <lineage>
        <taxon>Bacteria</taxon>
        <taxon>Candidatus Dojkabacteria</taxon>
    </lineage>
</organism>
<reference evidence="2" key="1">
    <citation type="submission" date="2020-04" db="EMBL/GenBank/DDBJ databases">
        <authorList>
            <person name="Zhang T."/>
        </authorList>
    </citation>
    <scope>NUCLEOTIDE SEQUENCE</scope>
    <source>
        <strain evidence="2">HKST-UBA09</strain>
    </source>
</reference>
<sequence>MAKKGKQLDNFNEVNVEKKGNRVDIFRGSGGTDPNDNDTKTRGHSHTVIEDNKVVYDRDEYGNTFLDTRKGSSPAPITGSDES</sequence>
<dbReference type="EMBL" id="JAGQLF010000007">
    <property type="protein sequence ID" value="MCA9386595.1"/>
    <property type="molecule type" value="Genomic_DNA"/>
</dbReference>
<evidence type="ECO:0000256" key="1">
    <source>
        <dbReference type="SAM" id="MobiDB-lite"/>
    </source>
</evidence>